<comment type="caution">
    <text evidence="1">The sequence shown here is derived from an EMBL/GenBank/DDBJ whole genome shotgun (WGS) entry which is preliminary data.</text>
</comment>
<keyword evidence="2" id="KW-1185">Reference proteome</keyword>
<dbReference type="EMBL" id="JACXVP010000009">
    <property type="protein sequence ID" value="KAG5585593.1"/>
    <property type="molecule type" value="Genomic_DNA"/>
</dbReference>
<dbReference type="Proteomes" id="UP000824120">
    <property type="component" value="Chromosome 9"/>
</dbReference>
<evidence type="ECO:0000313" key="1">
    <source>
        <dbReference type="EMBL" id="KAG5585593.1"/>
    </source>
</evidence>
<protein>
    <submittedName>
        <fullName evidence="1">Uncharacterized protein</fullName>
    </submittedName>
</protein>
<proteinExistence type="predicted"/>
<organism evidence="1 2">
    <name type="scientific">Solanum commersonii</name>
    <name type="common">Commerson's wild potato</name>
    <name type="synonym">Commerson's nightshade</name>
    <dbReference type="NCBI Taxonomy" id="4109"/>
    <lineage>
        <taxon>Eukaryota</taxon>
        <taxon>Viridiplantae</taxon>
        <taxon>Streptophyta</taxon>
        <taxon>Embryophyta</taxon>
        <taxon>Tracheophyta</taxon>
        <taxon>Spermatophyta</taxon>
        <taxon>Magnoliopsida</taxon>
        <taxon>eudicotyledons</taxon>
        <taxon>Gunneridae</taxon>
        <taxon>Pentapetalae</taxon>
        <taxon>asterids</taxon>
        <taxon>lamiids</taxon>
        <taxon>Solanales</taxon>
        <taxon>Solanaceae</taxon>
        <taxon>Solanoideae</taxon>
        <taxon>Solaneae</taxon>
        <taxon>Solanum</taxon>
    </lineage>
</organism>
<dbReference type="AlphaFoldDB" id="A0A9J5XB59"/>
<reference evidence="1 2" key="1">
    <citation type="submission" date="2020-09" db="EMBL/GenBank/DDBJ databases">
        <title>De no assembly of potato wild relative species, Solanum commersonii.</title>
        <authorList>
            <person name="Cho K."/>
        </authorList>
    </citation>
    <scope>NUCLEOTIDE SEQUENCE [LARGE SCALE GENOMIC DNA]</scope>
    <source>
        <strain evidence="1">LZ3.2</strain>
        <tissue evidence="1">Leaf</tissue>
    </source>
</reference>
<accession>A0A9J5XB59</accession>
<name>A0A9J5XB59_SOLCO</name>
<evidence type="ECO:0000313" key="2">
    <source>
        <dbReference type="Proteomes" id="UP000824120"/>
    </source>
</evidence>
<sequence length="68" mass="7404">MTSPTLSLGKLFLAHSETLVVLAEPFGDMLSGHLPHRVLQDLQKVVAEGLAELLDESPNRLGKLNQAR</sequence>
<gene>
    <name evidence="1" type="ORF">H5410_046027</name>
</gene>